<feature type="region of interest" description="Disordered" evidence="2">
    <location>
        <begin position="303"/>
        <end position="384"/>
    </location>
</feature>
<keyword evidence="1" id="KW-0175">Coiled coil</keyword>
<protein>
    <submittedName>
        <fullName evidence="4">Uncharacterized protein</fullName>
    </submittedName>
</protein>
<gene>
    <name evidence="4" type="ORF">GGI25_003608</name>
</gene>
<accession>A0A9W8G662</accession>
<evidence type="ECO:0000313" key="5">
    <source>
        <dbReference type="Proteomes" id="UP001151518"/>
    </source>
</evidence>
<dbReference type="AlphaFoldDB" id="A0A9W8G662"/>
<evidence type="ECO:0000256" key="2">
    <source>
        <dbReference type="SAM" id="MobiDB-lite"/>
    </source>
</evidence>
<evidence type="ECO:0000256" key="3">
    <source>
        <dbReference type="SAM" id="Phobius"/>
    </source>
</evidence>
<dbReference type="OrthoDB" id="5580919at2759"/>
<reference evidence="4" key="1">
    <citation type="submission" date="2022-07" db="EMBL/GenBank/DDBJ databases">
        <title>Phylogenomic reconstructions and comparative analyses of Kickxellomycotina fungi.</title>
        <authorList>
            <person name="Reynolds N.K."/>
            <person name="Stajich J.E."/>
            <person name="Barry K."/>
            <person name="Grigoriev I.V."/>
            <person name="Crous P."/>
            <person name="Smith M.E."/>
        </authorList>
    </citation>
    <scope>NUCLEOTIDE SEQUENCE</scope>
    <source>
        <strain evidence="4">NRRL 3115</strain>
    </source>
</reference>
<evidence type="ECO:0000256" key="1">
    <source>
        <dbReference type="SAM" id="Coils"/>
    </source>
</evidence>
<keyword evidence="3" id="KW-1133">Transmembrane helix</keyword>
<name>A0A9W8G662_9FUNG</name>
<evidence type="ECO:0000313" key="4">
    <source>
        <dbReference type="EMBL" id="KAJ2676458.1"/>
    </source>
</evidence>
<feature type="compositionally biased region" description="Low complexity" evidence="2">
    <location>
        <begin position="236"/>
        <end position="250"/>
    </location>
</feature>
<sequence length="384" mass="43384">MENTVTRGKMGLLGTFIFLMGFSRPLARLCYGRGHYRYSMEFMVLGGTVLAGFLAMTSAVFAGIRRATGITVKRQNQWPLDVKRTEKWLQWYDSRLARINDKAEEKIMWAINKYGEEIDDPAVRQVWERQLRDDVMEKVARLRERRTQCEIQLRQAREIEADPRLAQRNRGHPPLLAGYLYVGEWLFDTMLAWARTHPHFGYESMASNDIPGSVSYEDLLGDAPPFGSQVDARPVSPNLSLPNLLPPNLLASRGDERNNAIPEPSTPLRSFPAPYIATALLQQRWQQYAELVQASAPPLSESQFRSLVHSAPSAPQFPPISEAPGTSPQHQQHTPLGDATTWDPPPYTPTDRDEDEPTQHNSSSTRGSRSEHKTPPITMANHTD</sequence>
<proteinExistence type="predicted"/>
<dbReference type="EMBL" id="JANBTW010000040">
    <property type="protein sequence ID" value="KAJ2676458.1"/>
    <property type="molecule type" value="Genomic_DNA"/>
</dbReference>
<keyword evidence="3" id="KW-0472">Membrane</keyword>
<dbReference type="Proteomes" id="UP001151518">
    <property type="component" value="Unassembled WGS sequence"/>
</dbReference>
<organism evidence="4 5">
    <name type="scientific">Coemansia spiralis</name>
    <dbReference type="NCBI Taxonomy" id="417178"/>
    <lineage>
        <taxon>Eukaryota</taxon>
        <taxon>Fungi</taxon>
        <taxon>Fungi incertae sedis</taxon>
        <taxon>Zoopagomycota</taxon>
        <taxon>Kickxellomycotina</taxon>
        <taxon>Kickxellomycetes</taxon>
        <taxon>Kickxellales</taxon>
        <taxon>Kickxellaceae</taxon>
        <taxon>Coemansia</taxon>
    </lineage>
</organism>
<keyword evidence="3" id="KW-0812">Transmembrane</keyword>
<feature type="transmembrane region" description="Helical" evidence="3">
    <location>
        <begin position="43"/>
        <end position="64"/>
    </location>
</feature>
<comment type="caution">
    <text evidence="4">The sequence shown here is derived from an EMBL/GenBank/DDBJ whole genome shotgun (WGS) entry which is preliminary data.</text>
</comment>
<feature type="region of interest" description="Disordered" evidence="2">
    <location>
        <begin position="225"/>
        <end position="269"/>
    </location>
</feature>
<feature type="coiled-coil region" evidence="1">
    <location>
        <begin position="132"/>
        <end position="159"/>
    </location>
</feature>
<feature type="compositionally biased region" description="Polar residues" evidence="2">
    <location>
        <begin position="324"/>
        <end position="334"/>
    </location>
</feature>